<evidence type="ECO:0000313" key="4">
    <source>
        <dbReference type="Proteomes" id="UP001055439"/>
    </source>
</evidence>
<dbReference type="InterPro" id="IPR026899">
    <property type="entry name" value="FKS1-like_dom1"/>
</dbReference>
<keyword evidence="1" id="KW-0472">Membrane</keyword>
<dbReference type="OrthoDB" id="1880850at2759"/>
<dbReference type="GO" id="GO:0005886">
    <property type="term" value="C:plasma membrane"/>
    <property type="evidence" value="ECO:0007669"/>
    <property type="project" value="TreeGrafter"/>
</dbReference>
<keyword evidence="4" id="KW-1185">Reference proteome</keyword>
<sequence>MAAASLTRGEPLLSRLAAWSTFVVFPSAVVAYCLTVTQAKPPKKQDLSPPSCSKYFSPRCSMWWHVRQEKQLPLDFSRKHFIGGMRGEMPTPEANWERLVRAALRGERLGVGAFGQPVSGVAGNVPSCLANNTHIDDILRAADEIEDEDRNISRILCEHAYSLAQNLDPNSEGRGVLQFKTGLMSVIKQKLAKKDGGGIDRSQDIAYLQEFYKRYREKYKVDELHEDEMKLRESGVFSGNLGELEKKTVKRKKVFATLRVLGTVLEDLTREIAPDDAAKIISEEMKRVMEKDAAMTEDIIAYNIIPLDVPSIANVKAAISSLKCYTNLPKLPSDFPVPAARGADVLDLLQYVFGFQKDNVSNQREHVVHLLANEQSRFGSIIGSEPKIDETAVNSVFKKSLENYTKWCNYLPLQPMARELEVIMHQPIAQPANSCTSPDGVSFLGRVISPLYEVIAAEAANNDNGRAAHSAWRNYDDFNEFFWSLRCLKLNWPWNLSSPFFLKPNKKKMGLLSVGGGKHYGKTSFVEHRTFLHLYHSFHRLWIFLFMMFQGLTIIAFNGGKLNWKTIKQVLSLGPTYVVMKFIESVLDVLMMYGAYSTSRRSAVTRIFYRVLWFSVASFAVCYLYIKALQDGSNSAAFRIFVFIVGIYAAFKLFIGFLVRIPFCHHLTDLCYRWPVIRLVKWLHQEQFYVGRGMYERTTDYIKYVLFWLVIKPLVTPTKTIVNFKDLQYSWHDLVSRILLFNVSLTSHAYGVA</sequence>
<reference evidence="3" key="1">
    <citation type="submission" date="2022-05" db="EMBL/GenBank/DDBJ databases">
        <title>The Musa troglodytarum L. genome provides insights into the mechanism of non-climacteric behaviour and enrichment of carotenoids.</title>
        <authorList>
            <person name="Wang J."/>
        </authorList>
    </citation>
    <scope>NUCLEOTIDE SEQUENCE</scope>
    <source>
        <tissue evidence="3">Leaf</tissue>
    </source>
</reference>
<dbReference type="SMART" id="SM01205">
    <property type="entry name" value="FKS1_dom1"/>
    <property type="match status" value="1"/>
</dbReference>
<dbReference type="Proteomes" id="UP001055439">
    <property type="component" value="Chromosome 5"/>
</dbReference>
<dbReference type="EMBL" id="CP097507">
    <property type="protein sequence ID" value="URE06590.1"/>
    <property type="molecule type" value="Genomic_DNA"/>
</dbReference>
<dbReference type="PANTHER" id="PTHR12741">
    <property type="entry name" value="LYST-INTERACTING PROTEIN LIP5 DOPAMINE RESPONSIVE PROTEIN DRG-1"/>
    <property type="match status" value="1"/>
</dbReference>
<keyword evidence="1" id="KW-1133">Transmembrane helix</keyword>
<feature type="transmembrane region" description="Helical" evidence="1">
    <location>
        <begin position="607"/>
        <end position="626"/>
    </location>
</feature>
<dbReference type="AlphaFoldDB" id="A0A9E7K843"/>
<dbReference type="PANTHER" id="PTHR12741:SF47">
    <property type="entry name" value="CALLOSE SYNTHASE 9"/>
    <property type="match status" value="1"/>
</dbReference>
<keyword evidence="1" id="KW-0812">Transmembrane</keyword>
<evidence type="ECO:0000313" key="3">
    <source>
        <dbReference type="EMBL" id="URE06590.1"/>
    </source>
</evidence>
<name>A0A9E7K843_9LILI</name>
<organism evidence="3 4">
    <name type="scientific">Musa troglodytarum</name>
    <name type="common">fe'i banana</name>
    <dbReference type="NCBI Taxonomy" id="320322"/>
    <lineage>
        <taxon>Eukaryota</taxon>
        <taxon>Viridiplantae</taxon>
        <taxon>Streptophyta</taxon>
        <taxon>Embryophyta</taxon>
        <taxon>Tracheophyta</taxon>
        <taxon>Spermatophyta</taxon>
        <taxon>Magnoliopsida</taxon>
        <taxon>Liliopsida</taxon>
        <taxon>Zingiberales</taxon>
        <taxon>Musaceae</taxon>
        <taxon>Musa</taxon>
    </lineage>
</organism>
<feature type="transmembrane region" description="Helical" evidence="1">
    <location>
        <begin position="538"/>
        <end position="557"/>
    </location>
</feature>
<dbReference type="GO" id="GO:0046527">
    <property type="term" value="F:glucosyltransferase activity"/>
    <property type="evidence" value="ECO:0007669"/>
    <property type="project" value="TreeGrafter"/>
</dbReference>
<evidence type="ECO:0000259" key="2">
    <source>
        <dbReference type="SMART" id="SM01205"/>
    </source>
</evidence>
<evidence type="ECO:0000256" key="1">
    <source>
        <dbReference type="SAM" id="Phobius"/>
    </source>
</evidence>
<accession>A0A9E7K843</accession>
<dbReference type="Pfam" id="PF14288">
    <property type="entry name" value="FKS1_dom1"/>
    <property type="match status" value="1"/>
</dbReference>
<feature type="domain" description="1,3-beta-glucan synthase component FKS1-like" evidence="2">
    <location>
        <begin position="416"/>
        <end position="495"/>
    </location>
</feature>
<gene>
    <name evidence="3" type="ORF">MUK42_21586</name>
</gene>
<feature type="transmembrane region" description="Helical" evidence="1">
    <location>
        <begin position="638"/>
        <end position="659"/>
    </location>
</feature>
<proteinExistence type="predicted"/>
<protein>
    <recommendedName>
        <fullName evidence="2">1,3-beta-glucan synthase component FKS1-like domain-containing protein</fullName>
    </recommendedName>
</protein>